<dbReference type="PANTHER" id="PTHR31845">
    <property type="entry name" value="FINGER DOMAIN PROTEIN, PUTATIVE-RELATED"/>
    <property type="match status" value="1"/>
</dbReference>
<dbReference type="CDD" id="cd00067">
    <property type="entry name" value="GAL4"/>
    <property type="match status" value="1"/>
</dbReference>
<dbReference type="SUPFAM" id="SSF57701">
    <property type="entry name" value="Zn2/Cys6 DNA-binding domain"/>
    <property type="match status" value="1"/>
</dbReference>
<dbReference type="PROSITE" id="PS00463">
    <property type="entry name" value="ZN2_CY6_FUNGAL_1"/>
    <property type="match status" value="1"/>
</dbReference>
<evidence type="ECO:0000256" key="5">
    <source>
        <dbReference type="ARBA" id="ARBA00023125"/>
    </source>
</evidence>
<keyword evidence="13" id="KW-1185">Reference proteome</keyword>
<keyword evidence="6" id="KW-0804">Transcription</keyword>
<dbReference type="Proteomes" id="UP000246702">
    <property type="component" value="Unassembled WGS sequence"/>
</dbReference>
<proteinExistence type="inferred from homology"/>
<evidence type="ECO:0000259" key="11">
    <source>
        <dbReference type="PROSITE" id="PS50048"/>
    </source>
</evidence>
<dbReference type="GO" id="GO:0005634">
    <property type="term" value="C:nucleus"/>
    <property type="evidence" value="ECO:0007669"/>
    <property type="project" value="UniProtKB-SubCell"/>
</dbReference>
<keyword evidence="7" id="KW-0539">Nucleus</keyword>
<evidence type="ECO:0000313" key="13">
    <source>
        <dbReference type="Proteomes" id="UP000246702"/>
    </source>
</evidence>
<dbReference type="InterPro" id="IPR001138">
    <property type="entry name" value="Zn2Cys6_DnaBD"/>
</dbReference>
<dbReference type="AlphaFoldDB" id="A0A317VJS2"/>
<dbReference type="STRING" id="1450535.A0A317VJS2"/>
<dbReference type="GO" id="GO:0000976">
    <property type="term" value="F:transcription cis-regulatory region binding"/>
    <property type="evidence" value="ECO:0007669"/>
    <property type="project" value="TreeGrafter"/>
</dbReference>
<keyword evidence="2" id="KW-0479">Metal-binding</keyword>
<evidence type="ECO:0000256" key="7">
    <source>
        <dbReference type="ARBA" id="ARBA00023242"/>
    </source>
</evidence>
<name>A0A317VJS2_9EURO</name>
<organism evidence="12 13">
    <name type="scientific">Aspergillus sclerotioniger CBS 115572</name>
    <dbReference type="NCBI Taxonomy" id="1450535"/>
    <lineage>
        <taxon>Eukaryota</taxon>
        <taxon>Fungi</taxon>
        <taxon>Dikarya</taxon>
        <taxon>Ascomycota</taxon>
        <taxon>Pezizomycotina</taxon>
        <taxon>Eurotiomycetes</taxon>
        <taxon>Eurotiomycetidae</taxon>
        <taxon>Eurotiales</taxon>
        <taxon>Aspergillaceae</taxon>
        <taxon>Aspergillus</taxon>
        <taxon>Aspergillus subgen. Circumdati</taxon>
    </lineage>
</organism>
<evidence type="ECO:0000256" key="1">
    <source>
        <dbReference type="ARBA" id="ARBA00004123"/>
    </source>
</evidence>
<dbReference type="GO" id="GO:0000981">
    <property type="term" value="F:DNA-binding transcription factor activity, RNA polymerase II-specific"/>
    <property type="evidence" value="ECO:0007669"/>
    <property type="project" value="InterPro"/>
</dbReference>
<evidence type="ECO:0000256" key="10">
    <source>
        <dbReference type="ARBA" id="ARBA00042461"/>
    </source>
</evidence>
<dbReference type="GO" id="GO:0009893">
    <property type="term" value="P:positive regulation of metabolic process"/>
    <property type="evidence" value="ECO:0007669"/>
    <property type="project" value="UniProtKB-ARBA"/>
</dbReference>
<dbReference type="PROSITE" id="PS50048">
    <property type="entry name" value="ZN2_CY6_FUNGAL_2"/>
    <property type="match status" value="1"/>
</dbReference>
<keyword evidence="3" id="KW-0862">Zinc</keyword>
<evidence type="ECO:0000256" key="3">
    <source>
        <dbReference type="ARBA" id="ARBA00022833"/>
    </source>
</evidence>
<comment type="caution">
    <text evidence="12">The sequence shown here is derived from an EMBL/GenBank/DDBJ whole genome shotgun (WGS) entry which is preliminary data.</text>
</comment>
<evidence type="ECO:0000256" key="2">
    <source>
        <dbReference type="ARBA" id="ARBA00022723"/>
    </source>
</evidence>
<gene>
    <name evidence="12" type="ORF">BO94DRAFT_501231</name>
</gene>
<dbReference type="GeneID" id="37111570"/>
<comment type="subcellular location">
    <subcellularLocation>
        <location evidence="1">Nucleus</location>
    </subcellularLocation>
</comment>
<comment type="similarity">
    <text evidence="8">Belongs to the prtT family.</text>
</comment>
<dbReference type="RefSeq" id="XP_025463103.1">
    <property type="nucleotide sequence ID" value="XM_025609427.1"/>
</dbReference>
<sequence length="357" mass="39509">MPPDRGRASRACIACRKQKTRCYEAGNPNGACLRCERLRRKCSLVQSPVPETSKTLPDPETAARLDRLERAVAALVDRLGEDPIQAINPSENPVINDNSNATKNTPDAPVIVLRDLADNPPVPDSPSTPSSLDDLVDPDLALTLITIFHTHYGRWVLFDPSSTPRTILPQIQKSPLLLSACYLIAIRHTSPALATSLAPKLYESSRSHISTALLTAPQPIEFFQAAIILCLWSTTVGQTPLSIDGWLLSGFALQHSESSPLFNPSPSQALNHRFLWNHLCLAHLHYCVGTSRKPILQETQITQCKSTITSDQTTNYETRMSVTKLQNWKTEWRGVLGSISIHPSRHPSTLRTQLTHE</sequence>
<dbReference type="Gene3D" id="4.10.240.10">
    <property type="entry name" value="Zn(2)-C6 fungal-type DNA-binding domain"/>
    <property type="match status" value="1"/>
</dbReference>
<feature type="domain" description="Zn(2)-C6 fungal-type" evidence="11">
    <location>
        <begin position="11"/>
        <end position="44"/>
    </location>
</feature>
<evidence type="ECO:0000256" key="4">
    <source>
        <dbReference type="ARBA" id="ARBA00023015"/>
    </source>
</evidence>
<accession>A0A317VJS2</accession>
<reference evidence="12 13" key="1">
    <citation type="submission" date="2016-12" db="EMBL/GenBank/DDBJ databases">
        <title>The genomes of Aspergillus section Nigri reveals drivers in fungal speciation.</title>
        <authorList>
            <consortium name="DOE Joint Genome Institute"/>
            <person name="Vesth T.C."/>
            <person name="Nybo J."/>
            <person name="Theobald S."/>
            <person name="Brandl J."/>
            <person name="Frisvad J.C."/>
            <person name="Nielsen K.F."/>
            <person name="Lyhne E.K."/>
            <person name="Kogle M.E."/>
            <person name="Kuo A."/>
            <person name="Riley R."/>
            <person name="Clum A."/>
            <person name="Nolan M."/>
            <person name="Lipzen A."/>
            <person name="Salamov A."/>
            <person name="Henrissat B."/>
            <person name="Wiebenga A."/>
            <person name="De Vries R.P."/>
            <person name="Grigoriev I.V."/>
            <person name="Mortensen U.H."/>
            <person name="Andersen M.R."/>
            <person name="Baker S.E."/>
        </authorList>
    </citation>
    <scope>NUCLEOTIDE SEQUENCE [LARGE SCALE GENOMIC DNA]</scope>
    <source>
        <strain evidence="12 13">CBS 115572</strain>
    </source>
</reference>
<evidence type="ECO:0000313" key="12">
    <source>
        <dbReference type="EMBL" id="PWY72150.1"/>
    </source>
</evidence>
<dbReference type="EMBL" id="MSFK01000034">
    <property type="protein sequence ID" value="PWY72150.1"/>
    <property type="molecule type" value="Genomic_DNA"/>
</dbReference>
<dbReference type="PANTHER" id="PTHR31845:SF34">
    <property type="entry name" value="TRANSCRIPTIONAL ACTIVATOR OF PROTEASES PRTT"/>
    <property type="match status" value="1"/>
</dbReference>
<dbReference type="GO" id="GO:0008270">
    <property type="term" value="F:zinc ion binding"/>
    <property type="evidence" value="ECO:0007669"/>
    <property type="project" value="InterPro"/>
</dbReference>
<dbReference type="Pfam" id="PF00172">
    <property type="entry name" value="Zn_clus"/>
    <property type="match status" value="1"/>
</dbReference>
<evidence type="ECO:0000256" key="6">
    <source>
        <dbReference type="ARBA" id="ARBA00023163"/>
    </source>
</evidence>
<keyword evidence="5" id="KW-0238">DNA-binding</keyword>
<dbReference type="SMART" id="SM00066">
    <property type="entry name" value="GAL4"/>
    <property type="match status" value="1"/>
</dbReference>
<evidence type="ECO:0000256" key="9">
    <source>
        <dbReference type="ARBA" id="ARBA00041135"/>
    </source>
</evidence>
<keyword evidence="4" id="KW-0805">Transcription regulation</keyword>
<dbReference type="OrthoDB" id="2595934at2759"/>
<dbReference type="CDD" id="cd12148">
    <property type="entry name" value="fungal_TF_MHR"/>
    <property type="match status" value="1"/>
</dbReference>
<protein>
    <recommendedName>
        <fullName evidence="9">Transcriptional activator of proteases prtT</fullName>
    </recommendedName>
    <alternativeName>
        <fullName evidence="10">Zn(2)-C6 zinc finger-containing protein prtT</fullName>
    </alternativeName>
</protein>
<dbReference type="InterPro" id="IPR036864">
    <property type="entry name" value="Zn2-C6_fun-type_DNA-bd_sf"/>
</dbReference>
<dbReference type="InterPro" id="IPR051089">
    <property type="entry name" value="prtT"/>
</dbReference>
<evidence type="ECO:0000256" key="8">
    <source>
        <dbReference type="ARBA" id="ARBA00038134"/>
    </source>
</evidence>